<comment type="caution">
    <text evidence="3">The sequence shown here is derived from an EMBL/GenBank/DDBJ whole genome shotgun (WGS) entry which is preliminary data.</text>
</comment>
<evidence type="ECO:0000256" key="2">
    <source>
        <dbReference type="SAM" id="SignalP"/>
    </source>
</evidence>
<proteinExistence type="predicted"/>
<evidence type="ECO:0000256" key="1">
    <source>
        <dbReference type="SAM" id="MobiDB-lite"/>
    </source>
</evidence>
<feature type="region of interest" description="Disordered" evidence="1">
    <location>
        <begin position="203"/>
        <end position="234"/>
    </location>
</feature>
<feature type="chain" id="PRO_5003741880" description="IgA FC receptor" evidence="2">
    <location>
        <begin position="22"/>
        <end position="234"/>
    </location>
</feature>
<accession>J0YJD6</accession>
<evidence type="ECO:0008006" key="5">
    <source>
        <dbReference type="Google" id="ProtNLM"/>
    </source>
</evidence>
<feature type="region of interest" description="Disordered" evidence="1">
    <location>
        <begin position="73"/>
        <end position="160"/>
    </location>
</feature>
<name>J0YJD6_9STRE</name>
<reference evidence="3 4" key="1">
    <citation type="submission" date="2012-05" db="EMBL/GenBank/DDBJ databases">
        <title>Genomic Sequence of Streptococcus mitis SPAR10.</title>
        <authorList>
            <person name="Chancey S."/>
            <person name="Kumar N."/>
            <person name="Sengamalay N."/>
            <person name="Matthews C."/>
            <person name="Hine E."/>
            <person name="Pallavajjal A."/>
            <person name="Abolude O."/>
            <person name="Daugherty S.C."/>
            <person name="Parankush S.P."/>
            <person name="Sadzewicz L."/>
            <person name="Tallon L.J."/>
            <person name="Farley M.M."/>
            <person name="Baughman W."/>
            <person name="McGee L."/>
            <person name="Stephens D.S."/>
            <person name="Tettelin H."/>
        </authorList>
    </citation>
    <scope>NUCLEOTIDE SEQUENCE [LARGE SCALE GENOMIC DNA]</scope>
    <source>
        <strain evidence="3 4">SPAR10</strain>
    </source>
</reference>
<organism evidence="3 4">
    <name type="scientific">Streptococcus infantis SPAR10</name>
    <dbReference type="NCBI Taxonomy" id="1159208"/>
    <lineage>
        <taxon>Bacteria</taxon>
        <taxon>Bacillati</taxon>
        <taxon>Bacillota</taxon>
        <taxon>Bacilli</taxon>
        <taxon>Lactobacillales</taxon>
        <taxon>Streptococcaceae</taxon>
        <taxon>Streptococcus</taxon>
    </lineage>
</organism>
<dbReference type="AlphaFoldDB" id="J0YJD6"/>
<dbReference type="RefSeq" id="WP_004252463.1">
    <property type="nucleotide sequence ID" value="NZ_ALCH01000004.1"/>
</dbReference>
<evidence type="ECO:0000313" key="3">
    <source>
        <dbReference type="EMBL" id="EJG87486.1"/>
    </source>
</evidence>
<sequence length="234" mass="23863">MKKVLLTSVLGLSAIASVSYAATEVPSIPGVTASTAGTVTVANAKNNHNNRFGYAVSPLRKEKAINFAGAKTYPAKPYPGTDGKPLDDSTREFGNNTRFGAGFNAAKSATPAPAPAKPATPAPATPAPAKPATPAPATPAPAKPATPAPATPDPKAIPGVTRPTTEIVTEANAANNHNNRFGYAVSPQYKDAYSVSGAETYNTSAPIEGTDGKPLNDSTRELGDNTRFGAGFSK</sequence>
<dbReference type="PATRIC" id="fig|1159208.3.peg.995"/>
<protein>
    <recommendedName>
        <fullName evidence="5">IgA FC receptor</fullName>
    </recommendedName>
</protein>
<dbReference type="OrthoDB" id="9958836at2"/>
<keyword evidence="2" id="KW-0732">Signal</keyword>
<feature type="compositionally biased region" description="Pro residues" evidence="1">
    <location>
        <begin position="112"/>
        <end position="152"/>
    </location>
</feature>
<dbReference type="Proteomes" id="UP000010312">
    <property type="component" value="Unassembled WGS sequence"/>
</dbReference>
<dbReference type="EMBL" id="ALCH01000004">
    <property type="protein sequence ID" value="EJG87486.1"/>
    <property type="molecule type" value="Genomic_DNA"/>
</dbReference>
<feature type="signal peptide" evidence="2">
    <location>
        <begin position="1"/>
        <end position="21"/>
    </location>
</feature>
<evidence type="ECO:0000313" key="4">
    <source>
        <dbReference type="Proteomes" id="UP000010312"/>
    </source>
</evidence>
<gene>
    <name evidence="3" type="ORF">SPAR10_1059</name>
</gene>